<evidence type="ECO:0000313" key="4">
    <source>
        <dbReference type="RefSeq" id="XP_030747799.1"/>
    </source>
</evidence>
<accession>A0A6J2XAE1</accession>
<evidence type="ECO:0000259" key="2">
    <source>
        <dbReference type="Pfam" id="PF14529"/>
    </source>
</evidence>
<reference evidence="4" key="1">
    <citation type="submission" date="2025-08" db="UniProtKB">
        <authorList>
            <consortium name="RefSeq"/>
        </authorList>
    </citation>
    <scope>IDENTIFICATION</scope>
    <source>
        <tissue evidence="4">Gonads</tissue>
    </source>
</reference>
<dbReference type="PANTHER" id="PTHR23227:SF67">
    <property type="entry name" value="CRANIOFACIAL DEVELOPMENT PROTEIN 2-LIKE"/>
    <property type="match status" value="1"/>
</dbReference>
<evidence type="ECO:0000313" key="3">
    <source>
        <dbReference type="Proteomes" id="UP000504635"/>
    </source>
</evidence>
<dbReference type="InterPro" id="IPR036691">
    <property type="entry name" value="Endo/exonu/phosph_ase_sf"/>
</dbReference>
<feature type="domain" description="Endonuclease/exonuclease/phosphatase" evidence="2">
    <location>
        <begin position="146"/>
        <end position="284"/>
    </location>
</feature>
<proteinExistence type="predicted"/>
<dbReference type="InterPro" id="IPR027124">
    <property type="entry name" value="Swc5/CFDP1/2"/>
</dbReference>
<gene>
    <name evidence="4" type="primary">LOC115876235</name>
</gene>
<dbReference type="SUPFAM" id="SSF56219">
    <property type="entry name" value="DNase I-like"/>
    <property type="match status" value="1"/>
</dbReference>
<dbReference type="InParanoid" id="A0A6J2XAE1"/>
<protein>
    <submittedName>
        <fullName evidence="4">Craniofacial development protein 2-like</fullName>
    </submittedName>
</protein>
<dbReference type="CDD" id="cd09076">
    <property type="entry name" value="L1-EN"/>
    <property type="match status" value="1"/>
</dbReference>
<dbReference type="GeneID" id="115876235"/>
<dbReference type="InterPro" id="IPR005135">
    <property type="entry name" value="Endo/exonuclease/phosphatase"/>
</dbReference>
<dbReference type="Gene3D" id="3.60.10.10">
    <property type="entry name" value="Endonuclease/exonuclease/phosphatase"/>
    <property type="match status" value="1"/>
</dbReference>
<organism evidence="3 4">
    <name type="scientific">Sitophilus oryzae</name>
    <name type="common">Rice weevil</name>
    <name type="synonym">Curculio oryzae</name>
    <dbReference type="NCBI Taxonomy" id="7048"/>
    <lineage>
        <taxon>Eukaryota</taxon>
        <taxon>Metazoa</taxon>
        <taxon>Ecdysozoa</taxon>
        <taxon>Arthropoda</taxon>
        <taxon>Hexapoda</taxon>
        <taxon>Insecta</taxon>
        <taxon>Pterygota</taxon>
        <taxon>Neoptera</taxon>
        <taxon>Endopterygota</taxon>
        <taxon>Coleoptera</taxon>
        <taxon>Polyphaga</taxon>
        <taxon>Cucujiformia</taxon>
        <taxon>Curculionidae</taxon>
        <taxon>Dryophthorinae</taxon>
        <taxon>Sitophilus</taxon>
    </lineage>
</organism>
<dbReference type="OrthoDB" id="6774396at2759"/>
<dbReference type="AlphaFoldDB" id="A0A6J2XAE1"/>
<dbReference type="Proteomes" id="UP000504635">
    <property type="component" value="Unplaced"/>
</dbReference>
<evidence type="ECO:0000256" key="1">
    <source>
        <dbReference type="SAM" id="MobiDB-lite"/>
    </source>
</evidence>
<dbReference type="RefSeq" id="XP_030747799.1">
    <property type="nucleotide sequence ID" value="XM_030891939.1"/>
</dbReference>
<dbReference type="GO" id="GO:0003824">
    <property type="term" value="F:catalytic activity"/>
    <property type="evidence" value="ECO:0007669"/>
    <property type="project" value="InterPro"/>
</dbReference>
<dbReference type="PANTHER" id="PTHR23227">
    <property type="entry name" value="BUCENTAUR RELATED"/>
    <property type="match status" value="1"/>
</dbReference>
<dbReference type="KEGG" id="soy:115876235"/>
<name>A0A6J2XAE1_SITOR</name>
<feature type="region of interest" description="Disordered" evidence="1">
    <location>
        <begin position="1"/>
        <end position="20"/>
    </location>
</feature>
<sequence>MPTVKTRLPQASRNKNSESRIDVKSVCPTDSGGDKHLAKRKTNSTMYVATYNARSLLSEERLTELEYELDHIKWDVVGLCEIRRRGEHLVNLKSGHSFYFVGDENSSFGGTSFLIHKRHRQNIVSLKKISNRVVYLVLRLSTRYEIKIIQVYAPTTDHPDEEVDIFYDDVDFALKDERTHFTILRGDFNAKMGTKSYPTETSLGGFGLGDRNERGETLLGFLLQNNLFQMNSFFQKRSARKWTWKSPDGRTKNEIDFIITDKRHIVKDLTVLNKLTTRSDHRLVRARIELNTGKERLKMIKKAGSRSWTKPADLEGFQRCITEQLQDYTQENSIDGLNENITNALLESQNRYCPKTQREEKLSKFTKRLMDKRRATRSEQLTTVDELRDINKQISKAIRK</sequence>
<dbReference type="Pfam" id="PF14529">
    <property type="entry name" value="Exo_endo_phos_2"/>
    <property type="match status" value="1"/>
</dbReference>
<keyword evidence="3" id="KW-1185">Reference proteome</keyword>